<evidence type="ECO:0000256" key="12">
    <source>
        <dbReference type="ARBA" id="ARBA00025614"/>
    </source>
</evidence>
<comment type="function">
    <text evidence="12">Component of the F(0) channel, it forms part of the peripheral stalk, linking F(1) to F(0). The b'-subunit is a diverged and duplicated form of b found in plants and photosynthetic bacteria.</text>
</comment>
<dbReference type="RefSeq" id="WP_092118966.1">
    <property type="nucleotide sequence ID" value="NZ_FMXO01000006.1"/>
</dbReference>
<accession>A0A1G6C314</accession>
<evidence type="ECO:0000256" key="5">
    <source>
        <dbReference type="ARBA" id="ARBA00022692"/>
    </source>
</evidence>
<evidence type="ECO:0000256" key="17">
    <source>
        <dbReference type="SAM" id="Coils"/>
    </source>
</evidence>
<dbReference type="PANTHER" id="PTHR33445">
    <property type="entry name" value="ATP SYNTHASE SUBUNIT B', CHLOROPLASTIC"/>
    <property type="match status" value="1"/>
</dbReference>
<evidence type="ECO:0000256" key="1">
    <source>
        <dbReference type="ARBA" id="ARBA00005513"/>
    </source>
</evidence>
<evidence type="ECO:0000313" key="19">
    <source>
        <dbReference type="Proteomes" id="UP000198771"/>
    </source>
</evidence>
<keyword evidence="8 15" id="KW-0406">Ion transport</keyword>
<evidence type="ECO:0000256" key="8">
    <source>
        <dbReference type="ARBA" id="ARBA00023065"/>
    </source>
</evidence>
<evidence type="ECO:0000256" key="10">
    <source>
        <dbReference type="ARBA" id="ARBA00023310"/>
    </source>
</evidence>
<keyword evidence="2 15" id="KW-0813">Transport</keyword>
<comment type="similarity">
    <text evidence="1 15 16">Belongs to the ATPase B chain family.</text>
</comment>
<dbReference type="GO" id="GO:0046933">
    <property type="term" value="F:proton-transporting ATP synthase activity, rotational mechanism"/>
    <property type="evidence" value="ECO:0007669"/>
    <property type="project" value="UniProtKB-UniRule"/>
</dbReference>
<evidence type="ECO:0000256" key="14">
    <source>
        <dbReference type="ARBA" id="ARBA00037847"/>
    </source>
</evidence>
<reference evidence="18 19" key="1">
    <citation type="submission" date="2016-10" db="EMBL/GenBank/DDBJ databases">
        <authorList>
            <person name="de Groot N.N."/>
        </authorList>
    </citation>
    <scope>NUCLEOTIDE SEQUENCE [LARGE SCALE GENOMIC DNA]</scope>
    <source>
        <strain evidence="18 19">ASO4-2</strain>
    </source>
</reference>
<proteinExistence type="inferred from homology"/>
<comment type="function">
    <text evidence="11 15">F(1)F(0) ATP synthase produces ATP from ADP in the presence of a proton or sodium gradient. F-type ATPases consist of two structural domains, F(1) containing the extramembraneous catalytic core and F(0) containing the membrane proton channel, linked together by a central stalk and a peripheral stalk. During catalysis, ATP synthesis in the catalytic domain of F(1) is coupled via a rotary mechanism of the central stalk subunits to proton translocation.</text>
</comment>
<dbReference type="Proteomes" id="UP000198771">
    <property type="component" value="Unassembled WGS sequence"/>
</dbReference>
<comment type="subunit">
    <text evidence="15">F-type ATPases have 2 components, F(1) - the catalytic core - and F(0) - the membrane proton channel. F(1) has five subunits: alpha(3), beta(3), gamma(1), delta(1), epsilon(1). F(0) has three main subunits: a(1), b(2) and c(10-14). The alpha and beta chains form an alternating ring which encloses part of the gamma chain. F(1) is attached to F(0) by a central stalk formed by the gamma and epsilon chains, while a peripheral stalk is formed by the delta and b chains.</text>
</comment>
<keyword evidence="19" id="KW-1185">Reference proteome</keyword>
<evidence type="ECO:0000256" key="4">
    <source>
        <dbReference type="ARBA" id="ARBA00022547"/>
    </source>
</evidence>
<dbReference type="GO" id="GO:0046961">
    <property type="term" value="F:proton-transporting ATPase activity, rotational mechanism"/>
    <property type="evidence" value="ECO:0007669"/>
    <property type="project" value="TreeGrafter"/>
</dbReference>
<evidence type="ECO:0000256" key="15">
    <source>
        <dbReference type="HAMAP-Rule" id="MF_01398"/>
    </source>
</evidence>
<dbReference type="Pfam" id="PF00430">
    <property type="entry name" value="ATP-synt_B"/>
    <property type="match status" value="1"/>
</dbReference>
<evidence type="ECO:0000256" key="7">
    <source>
        <dbReference type="ARBA" id="ARBA00022989"/>
    </source>
</evidence>
<dbReference type="EMBL" id="FMXO01000006">
    <property type="protein sequence ID" value="SDB27275.1"/>
    <property type="molecule type" value="Genomic_DNA"/>
</dbReference>
<evidence type="ECO:0000256" key="13">
    <source>
        <dbReference type="ARBA" id="ARBA00026054"/>
    </source>
</evidence>
<keyword evidence="7 15" id="KW-1133">Transmembrane helix</keyword>
<dbReference type="HAMAP" id="MF_01398">
    <property type="entry name" value="ATP_synth_b_bprime"/>
    <property type="match status" value="1"/>
</dbReference>
<keyword evidence="4 15" id="KW-0138">CF(0)</keyword>
<keyword evidence="6 15" id="KW-0375">Hydrogen ion transport</keyword>
<feature type="transmembrane region" description="Helical" evidence="15">
    <location>
        <begin position="37"/>
        <end position="55"/>
    </location>
</feature>
<dbReference type="NCBIfam" id="TIGR01144">
    <property type="entry name" value="ATP_synt_b"/>
    <property type="match status" value="1"/>
</dbReference>
<keyword evidence="9 15" id="KW-0472">Membrane</keyword>
<keyword evidence="3 15" id="KW-1003">Cell membrane</keyword>
<keyword evidence="5 15" id="KW-0812">Transmembrane</keyword>
<evidence type="ECO:0000256" key="6">
    <source>
        <dbReference type="ARBA" id="ARBA00022781"/>
    </source>
</evidence>
<feature type="coiled-coil region" evidence="17">
    <location>
        <begin position="66"/>
        <end position="107"/>
    </location>
</feature>
<dbReference type="AlphaFoldDB" id="A0A1G6C314"/>
<dbReference type="GO" id="GO:0005886">
    <property type="term" value="C:plasma membrane"/>
    <property type="evidence" value="ECO:0007669"/>
    <property type="project" value="UniProtKB-SubCell"/>
</dbReference>
<keyword evidence="17" id="KW-0175">Coiled coil</keyword>
<dbReference type="InterPro" id="IPR050059">
    <property type="entry name" value="ATP_synthase_B_chain"/>
</dbReference>
<dbReference type="InterPro" id="IPR005864">
    <property type="entry name" value="ATP_synth_F0_bsu_bac"/>
</dbReference>
<gene>
    <name evidence="15" type="primary">atpF</name>
    <name evidence="18" type="ORF">SAMN05660653_01327</name>
</gene>
<protein>
    <recommendedName>
        <fullName evidence="15">ATP synthase subunit b</fullName>
    </recommendedName>
    <alternativeName>
        <fullName evidence="15">ATP synthase F(0) sector subunit b</fullName>
    </alternativeName>
    <alternativeName>
        <fullName evidence="15">ATPase subunit I</fullName>
    </alternativeName>
    <alternativeName>
        <fullName evidence="15">F-type ATPase subunit b</fullName>
        <shortName evidence="15">F-ATPase subunit b</shortName>
    </alternativeName>
</protein>
<sequence>MKRIAIFLIMVIMVLVSAGLAWSAAEAGDMAKWRDFMWRVINFIIFVAILYWAAGKRIGKLLSDRREKIRDELVELDERRTEADKKLQEVEAQIKDLGTQREKVLADFQQQGEALKQAIIAQAHEKAALIKAQAESSATQEYKLATDKLREELADMVIEAAEKMIQGQLTKEGHEKLIQQSLTRVVLH</sequence>
<keyword evidence="10 15" id="KW-0066">ATP synthesis</keyword>
<evidence type="ECO:0000256" key="9">
    <source>
        <dbReference type="ARBA" id="ARBA00023136"/>
    </source>
</evidence>
<dbReference type="CDD" id="cd06503">
    <property type="entry name" value="ATP-synt_Fo_b"/>
    <property type="match status" value="1"/>
</dbReference>
<comment type="subcellular location">
    <subcellularLocation>
        <location evidence="15">Cell membrane</location>
        <topology evidence="15">Single-pass membrane protein</topology>
    </subcellularLocation>
    <subcellularLocation>
        <location evidence="14">Endomembrane system</location>
        <topology evidence="14">Single-pass membrane protein</topology>
    </subcellularLocation>
</comment>
<dbReference type="OrthoDB" id="5471016at2"/>
<dbReference type="GO" id="GO:0045259">
    <property type="term" value="C:proton-transporting ATP synthase complex"/>
    <property type="evidence" value="ECO:0007669"/>
    <property type="project" value="UniProtKB-KW"/>
</dbReference>
<evidence type="ECO:0000256" key="11">
    <source>
        <dbReference type="ARBA" id="ARBA00025198"/>
    </source>
</evidence>
<dbReference type="InterPro" id="IPR002146">
    <property type="entry name" value="ATP_synth_b/b'su_bac/chlpt"/>
</dbReference>
<dbReference type="GO" id="GO:0012505">
    <property type="term" value="C:endomembrane system"/>
    <property type="evidence" value="ECO:0007669"/>
    <property type="project" value="UniProtKB-SubCell"/>
</dbReference>
<comment type="subunit">
    <text evidence="13">F-type ATPases have 2 components, F(1) - the catalytic core - and F(0) - the membrane proton channel. F(1) has five subunits: alpha(3), beta(3), gamma(1), delta(1), epsilon(1). F(0) has four main subunits: a(1), b(2) and c(10-14). The alpha and beta chains form an alternating ring which encloses part of the gamma chain. F(1) is attached to F(0) by a central stalk formed by the gamma and epsilon chains, while a peripheral stalk is formed by the delta and b chains.</text>
</comment>
<evidence type="ECO:0000256" key="2">
    <source>
        <dbReference type="ARBA" id="ARBA00022448"/>
    </source>
</evidence>
<name>A0A1G6C314_9BACT</name>
<evidence type="ECO:0000313" key="18">
    <source>
        <dbReference type="EMBL" id="SDB27275.1"/>
    </source>
</evidence>
<dbReference type="PANTHER" id="PTHR33445:SF1">
    <property type="entry name" value="ATP SYNTHASE SUBUNIT B"/>
    <property type="match status" value="1"/>
</dbReference>
<evidence type="ECO:0000256" key="3">
    <source>
        <dbReference type="ARBA" id="ARBA00022475"/>
    </source>
</evidence>
<organism evidence="18 19">
    <name type="scientific">Desulfonatronum thiosulfatophilum</name>
    <dbReference type="NCBI Taxonomy" id="617002"/>
    <lineage>
        <taxon>Bacteria</taxon>
        <taxon>Pseudomonadati</taxon>
        <taxon>Thermodesulfobacteriota</taxon>
        <taxon>Desulfovibrionia</taxon>
        <taxon>Desulfovibrionales</taxon>
        <taxon>Desulfonatronaceae</taxon>
        <taxon>Desulfonatronum</taxon>
    </lineage>
</organism>
<dbReference type="STRING" id="617002.SAMN05660653_01327"/>
<evidence type="ECO:0000256" key="16">
    <source>
        <dbReference type="RuleBase" id="RU003848"/>
    </source>
</evidence>